<evidence type="ECO:0000256" key="3">
    <source>
        <dbReference type="SAM" id="MobiDB-lite"/>
    </source>
</evidence>
<comment type="similarity">
    <text evidence="2">Belongs to the ustYa family.</text>
</comment>
<protein>
    <recommendedName>
        <fullName evidence="6">Tat pathway signal sequence</fullName>
    </recommendedName>
</protein>
<keyword evidence="5" id="KW-1185">Reference proteome</keyword>
<evidence type="ECO:0008006" key="6">
    <source>
        <dbReference type="Google" id="ProtNLM"/>
    </source>
</evidence>
<proteinExistence type="inferred from homology"/>
<name>A0A6A6SS75_9PLEO</name>
<organism evidence="4 5">
    <name type="scientific">Lophiostoma macrostomum CBS 122681</name>
    <dbReference type="NCBI Taxonomy" id="1314788"/>
    <lineage>
        <taxon>Eukaryota</taxon>
        <taxon>Fungi</taxon>
        <taxon>Dikarya</taxon>
        <taxon>Ascomycota</taxon>
        <taxon>Pezizomycotina</taxon>
        <taxon>Dothideomycetes</taxon>
        <taxon>Pleosporomycetidae</taxon>
        <taxon>Pleosporales</taxon>
        <taxon>Lophiostomataceae</taxon>
        <taxon>Lophiostoma</taxon>
    </lineage>
</organism>
<dbReference type="GO" id="GO:0043386">
    <property type="term" value="P:mycotoxin biosynthetic process"/>
    <property type="evidence" value="ECO:0007669"/>
    <property type="project" value="InterPro"/>
</dbReference>
<evidence type="ECO:0000256" key="2">
    <source>
        <dbReference type="ARBA" id="ARBA00035112"/>
    </source>
</evidence>
<gene>
    <name evidence="4" type="ORF">K491DRAFT_762654</name>
</gene>
<reference evidence="4" key="1">
    <citation type="journal article" date="2020" name="Stud. Mycol.">
        <title>101 Dothideomycetes genomes: a test case for predicting lifestyles and emergence of pathogens.</title>
        <authorList>
            <person name="Haridas S."/>
            <person name="Albert R."/>
            <person name="Binder M."/>
            <person name="Bloem J."/>
            <person name="Labutti K."/>
            <person name="Salamov A."/>
            <person name="Andreopoulos B."/>
            <person name="Baker S."/>
            <person name="Barry K."/>
            <person name="Bills G."/>
            <person name="Bluhm B."/>
            <person name="Cannon C."/>
            <person name="Castanera R."/>
            <person name="Culley D."/>
            <person name="Daum C."/>
            <person name="Ezra D."/>
            <person name="Gonzalez J."/>
            <person name="Henrissat B."/>
            <person name="Kuo A."/>
            <person name="Liang C."/>
            <person name="Lipzen A."/>
            <person name="Lutzoni F."/>
            <person name="Magnuson J."/>
            <person name="Mondo S."/>
            <person name="Nolan M."/>
            <person name="Ohm R."/>
            <person name="Pangilinan J."/>
            <person name="Park H.-J."/>
            <person name="Ramirez L."/>
            <person name="Alfaro M."/>
            <person name="Sun H."/>
            <person name="Tritt A."/>
            <person name="Yoshinaga Y."/>
            <person name="Zwiers L.-H."/>
            <person name="Turgeon B."/>
            <person name="Goodwin S."/>
            <person name="Spatafora J."/>
            <person name="Crous P."/>
            <person name="Grigoriev I."/>
        </authorList>
    </citation>
    <scope>NUCLEOTIDE SEQUENCE</scope>
    <source>
        <strain evidence="4">CBS 122681</strain>
    </source>
</reference>
<feature type="compositionally biased region" description="Basic and acidic residues" evidence="3">
    <location>
        <begin position="21"/>
        <end position="32"/>
    </location>
</feature>
<sequence length="281" mass="32344">MQPLSDLLDHFQVHYSLLRDQEDAEKGGKTSDTEDWQSSEPRRSDRPWRWILLSCFLAILNVVQLLLPSEFPSFGTSHGNDTFSLGFSTDFDDARGVIELEQRNFTGWISYNTTVDDVYRVLDLNEPQYFGRPSNKMDAAWDELLYGQYVAMTEEEATRYPGIVTSGTTGNYHMQPDVYHSLHCLNALRIELEPEYYAKYPRPDADIPVPKSWAMVHRDHCLDQIRQSLMCFGDLSPAPFAAWKGFHLSIAEGRTHTCRKWEGISDWVRVRDQRSPSVPGD</sequence>
<dbReference type="PANTHER" id="PTHR33365">
    <property type="entry name" value="YALI0B05434P"/>
    <property type="match status" value="1"/>
</dbReference>
<dbReference type="OrthoDB" id="3687641at2759"/>
<dbReference type="PANTHER" id="PTHR33365:SF4">
    <property type="entry name" value="CYCLOCHLOROTINE BIOSYNTHESIS PROTEIN O"/>
    <property type="match status" value="1"/>
</dbReference>
<dbReference type="Pfam" id="PF11807">
    <property type="entry name" value="UstYa"/>
    <property type="match status" value="1"/>
</dbReference>
<evidence type="ECO:0000313" key="5">
    <source>
        <dbReference type="Proteomes" id="UP000799324"/>
    </source>
</evidence>
<dbReference type="AlphaFoldDB" id="A0A6A6SS75"/>
<dbReference type="Proteomes" id="UP000799324">
    <property type="component" value="Unassembled WGS sequence"/>
</dbReference>
<accession>A0A6A6SS75</accession>
<dbReference type="InterPro" id="IPR021765">
    <property type="entry name" value="UstYa-like"/>
</dbReference>
<evidence type="ECO:0000256" key="1">
    <source>
        <dbReference type="ARBA" id="ARBA00004685"/>
    </source>
</evidence>
<dbReference type="EMBL" id="MU004509">
    <property type="protein sequence ID" value="KAF2649054.1"/>
    <property type="molecule type" value="Genomic_DNA"/>
</dbReference>
<feature type="region of interest" description="Disordered" evidence="3">
    <location>
        <begin position="21"/>
        <end position="42"/>
    </location>
</feature>
<comment type="pathway">
    <text evidence="1">Mycotoxin biosynthesis.</text>
</comment>
<evidence type="ECO:0000313" key="4">
    <source>
        <dbReference type="EMBL" id="KAF2649054.1"/>
    </source>
</evidence>